<protein>
    <submittedName>
        <fullName evidence="1">Uncharacterized protein</fullName>
    </submittedName>
</protein>
<dbReference type="EMBL" id="LIAE01010409">
    <property type="protein sequence ID" value="PAV61515.1"/>
    <property type="molecule type" value="Genomic_DNA"/>
</dbReference>
<dbReference type="Proteomes" id="UP000218231">
    <property type="component" value="Unassembled WGS sequence"/>
</dbReference>
<comment type="caution">
    <text evidence="1">The sequence shown here is derived from an EMBL/GenBank/DDBJ whole genome shotgun (WGS) entry which is preliminary data.</text>
</comment>
<proteinExistence type="predicted"/>
<accession>A0A2A2JIL5</accession>
<reference evidence="1 2" key="1">
    <citation type="journal article" date="2017" name="Curr. Biol.">
        <title>Genome architecture and evolution of a unichromosomal asexual nematode.</title>
        <authorList>
            <person name="Fradin H."/>
            <person name="Zegar C."/>
            <person name="Gutwein M."/>
            <person name="Lucas J."/>
            <person name="Kovtun M."/>
            <person name="Corcoran D."/>
            <person name="Baugh L.R."/>
            <person name="Kiontke K."/>
            <person name="Gunsalus K."/>
            <person name="Fitch D.H."/>
            <person name="Piano F."/>
        </authorList>
    </citation>
    <scope>NUCLEOTIDE SEQUENCE [LARGE SCALE GENOMIC DNA]</scope>
    <source>
        <strain evidence="1">PF1309</strain>
    </source>
</reference>
<sequence length="85" mass="8779">MPGAMVDGVVEEAGVEDSEDGAVVTAATEEALAAGAVVTVVTAATDGENRRLADDAQLNTDNFRLQNLNSNRLSFAKSNVPSKSQ</sequence>
<gene>
    <name evidence="1" type="ORF">WR25_09847</name>
</gene>
<name>A0A2A2JIL5_9BILA</name>
<organism evidence="1 2">
    <name type="scientific">Diploscapter pachys</name>
    <dbReference type="NCBI Taxonomy" id="2018661"/>
    <lineage>
        <taxon>Eukaryota</taxon>
        <taxon>Metazoa</taxon>
        <taxon>Ecdysozoa</taxon>
        <taxon>Nematoda</taxon>
        <taxon>Chromadorea</taxon>
        <taxon>Rhabditida</taxon>
        <taxon>Rhabditina</taxon>
        <taxon>Rhabditomorpha</taxon>
        <taxon>Rhabditoidea</taxon>
        <taxon>Rhabditidae</taxon>
        <taxon>Diploscapter</taxon>
    </lineage>
</organism>
<keyword evidence="2" id="KW-1185">Reference proteome</keyword>
<evidence type="ECO:0000313" key="1">
    <source>
        <dbReference type="EMBL" id="PAV61515.1"/>
    </source>
</evidence>
<dbReference type="AlphaFoldDB" id="A0A2A2JIL5"/>
<evidence type="ECO:0000313" key="2">
    <source>
        <dbReference type="Proteomes" id="UP000218231"/>
    </source>
</evidence>